<dbReference type="CDD" id="cd16279">
    <property type="entry name" value="metallo-hydrolase-like_MBL-fold"/>
    <property type="match status" value="1"/>
</dbReference>
<dbReference type="AlphaFoldDB" id="A0A0E9MLX1"/>
<feature type="domain" description="Metallo-beta-lactamase" evidence="1">
    <location>
        <begin position="34"/>
        <end position="203"/>
    </location>
</feature>
<reference evidence="2 3" key="1">
    <citation type="submission" date="2015-04" db="EMBL/GenBank/DDBJ databases">
        <title>Whole genome shotgun sequence of Sphingomonas changbaiensis NBRC 104936.</title>
        <authorList>
            <person name="Katano-Makiyama Y."/>
            <person name="Hosoyama A."/>
            <person name="Hashimoto M."/>
            <person name="Noguchi M."/>
            <person name="Tsuchikane K."/>
            <person name="Ohji S."/>
            <person name="Yamazoe A."/>
            <person name="Ichikawa N."/>
            <person name="Kimura A."/>
            <person name="Fujita N."/>
        </authorList>
    </citation>
    <scope>NUCLEOTIDE SEQUENCE [LARGE SCALE GENOMIC DNA]</scope>
    <source>
        <strain evidence="2 3">NBRC 104936</strain>
    </source>
</reference>
<name>A0A0E9MLX1_9SPHN</name>
<dbReference type="Proteomes" id="UP000033202">
    <property type="component" value="Unassembled WGS sequence"/>
</dbReference>
<dbReference type="OrthoDB" id="9781189at2"/>
<dbReference type="STRING" id="1219043.SCH01S_16_00410"/>
<accession>A0A0E9MLX1</accession>
<dbReference type="PANTHER" id="PTHR42663:SF6">
    <property type="entry name" value="HYDROLASE C777.06C-RELATED"/>
    <property type="match status" value="1"/>
</dbReference>
<protein>
    <submittedName>
        <fullName evidence="2">Putative hydrolase</fullName>
    </submittedName>
</protein>
<dbReference type="EMBL" id="BBWU01000016">
    <property type="protein sequence ID" value="GAO38524.1"/>
    <property type="molecule type" value="Genomic_DNA"/>
</dbReference>
<gene>
    <name evidence="2" type="ORF">SCH01S_16_00410</name>
</gene>
<dbReference type="PANTHER" id="PTHR42663">
    <property type="entry name" value="HYDROLASE C777.06C-RELATED-RELATED"/>
    <property type="match status" value="1"/>
</dbReference>
<evidence type="ECO:0000259" key="1">
    <source>
        <dbReference type="SMART" id="SM00849"/>
    </source>
</evidence>
<keyword evidence="2" id="KW-0378">Hydrolase</keyword>
<dbReference type="Pfam" id="PF12706">
    <property type="entry name" value="Lactamase_B_2"/>
    <property type="match status" value="1"/>
</dbReference>
<sequence length="254" mass="28059">MKVTILGCGTSSGVPRIGNDWGACDPAEPRNARRRVSILVNTASTTILVDTSPDLRCQLLDAHVDRVNAVIWTHDHADHVHGLDDLRQLFHLQRAPIAGYARPATIDVLRARFGYVFEGADGYPATATLSDLPDTLQIGDIRVSVVDQPHGSITSAGLRFEADGKSAAYATDFHQMTNAMRDLYSGLDLWIVDALRRRPHPTHPHLDEALGWVAELAPKRTLLTHMDNSMDYRRLLTELPNGVEPAYDNQEIAL</sequence>
<dbReference type="InterPro" id="IPR036866">
    <property type="entry name" value="RibonucZ/Hydroxyglut_hydro"/>
</dbReference>
<organism evidence="2 3">
    <name type="scientific">Sphingomonas changbaiensis NBRC 104936</name>
    <dbReference type="NCBI Taxonomy" id="1219043"/>
    <lineage>
        <taxon>Bacteria</taxon>
        <taxon>Pseudomonadati</taxon>
        <taxon>Pseudomonadota</taxon>
        <taxon>Alphaproteobacteria</taxon>
        <taxon>Sphingomonadales</taxon>
        <taxon>Sphingomonadaceae</taxon>
        <taxon>Sphingomonas</taxon>
    </lineage>
</organism>
<comment type="caution">
    <text evidence="2">The sequence shown here is derived from an EMBL/GenBank/DDBJ whole genome shotgun (WGS) entry which is preliminary data.</text>
</comment>
<proteinExistence type="predicted"/>
<dbReference type="SMART" id="SM00849">
    <property type="entry name" value="Lactamase_B"/>
    <property type="match status" value="1"/>
</dbReference>
<evidence type="ECO:0000313" key="3">
    <source>
        <dbReference type="Proteomes" id="UP000033202"/>
    </source>
</evidence>
<dbReference type="Gene3D" id="3.60.15.10">
    <property type="entry name" value="Ribonuclease Z/Hydroxyacylglutathione hydrolase-like"/>
    <property type="match status" value="1"/>
</dbReference>
<evidence type="ECO:0000313" key="2">
    <source>
        <dbReference type="EMBL" id="GAO38524.1"/>
    </source>
</evidence>
<dbReference type="GO" id="GO:0016787">
    <property type="term" value="F:hydrolase activity"/>
    <property type="evidence" value="ECO:0007669"/>
    <property type="project" value="UniProtKB-KW"/>
</dbReference>
<dbReference type="RefSeq" id="WP_046347374.1">
    <property type="nucleotide sequence ID" value="NZ_BBWU01000016.1"/>
</dbReference>
<keyword evidence="3" id="KW-1185">Reference proteome</keyword>
<dbReference type="InterPro" id="IPR001279">
    <property type="entry name" value="Metallo-B-lactamas"/>
</dbReference>
<dbReference type="SUPFAM" id="SSF56281">
    <property type="entry name" value="Metallo-hydrolase/oxidoreductase"/>
    <property type="match status" value="1"/>
</dbReference>